<dbReference type="Proteomes" id="UP000006443">
    <property type="component" value="Unassembled WGS sequence"/>
</dbReference>
<gene>
    <name evidence="4" type="ORF">DealDRAFT_2260</name>
</gene>
<dbReference type="PANTHER" id="PTHR43377">
    <property type="entry name" value="BILIVERDIN REDUCTASE A"/>
    <property type="match status" value="1"/>
</dbReference>
<protein>
    <submittedName>
        <fullName evidence="4">Oxidoreductase domain protein</fullName>
    </submittedName>
</protein>
<dbReference type="AlphaFoldDB" id="C0GIF1"/>
<dbReference type="PANTHER" id="PTHR43377:SF1">
    <property type="entry name" value="BILIVERDIN REDUCTASE A"/>
    <property type="match status" value="1"/>
</dbReference>
<dbReference type="OrthoDB" id="9815825at2"/>
<organism evidence="4 5">
    <name type="scientific">Dethiobacter alkaliphilus AHT 1</name>
    <dbReference type="NCBI Taxonomy" id="555088"/>
    <lineage>
        <taxon>Bacteria</taxon>
        <taxon>Bacillati</taxon>
        <taxon>Bacillota</taxon>
        <taxon>Dethiobacteria</taxon>
        <taxon>Dethiobacterales</taxon>
        <taxon>Dethiobacteraceae</taxon>
        <taxon>Dethiobacter</taxon>
    </lineage>
</organism>
<dbReference type="eggNOG" id="COG0673">
    <property type="taxonomic scope" value="Bacteria"/>
</dbReference>
<comment type="caution">
    <text evidence="4">The sequence shown here is derived from an EMBL/GenBank/DDBJ whole genome shotgun (WGS) entry which is preliminary data.</text>
</comment>
<feature type="region of interest" description="Disordered" evidence="1">
    <location>
        <begin position="345"/>
        <end position="366"/>
    </location>
</feature>
<dbReference type="InterPro" id="IPR051450">
    <property type="entry name" value="Gfo/Idh/MocA_Oxidoreductases"/>
</dbReference>
<dbReference type="EMBL" id="ACJM01000012">
    <property type="protein sequence ID" value="EEG76812.1"/>
    <property type="molecule type" value="Genomic_DNA"/>
</dbReference>
<reference evidence="4 5" key="1">
    <citation type="submission" date="2009-02" db="EMBL/GenBank/DDBJ databases">
        <title>Sequencing of the draft genome and assembly of Dethiobacter alkaliphilus AHT 1.</title>
        <authorList>
            <consortium name="US DOE Joint Genome Institute (JGI-PGF)"/>
            <person name="Lucas S."/>
            <person name="Copeland A."/>
            <person name="Lapidus A."/>
            <person name="Glavina del Rio T."/>
            <person name="Dalin E."/>
            <person name="Tice H."/>
            <person name="Bruce D."/>
            <person name="Goodwin L."/>
            <person name="Pitluck S."/>
            <person name="Larimer F."/>
            <person name="Land M.L."/>
            <person name="Hauser L."/>
            <person name="Muyzer G."/>
        </authorList>
    </citation>
    <scope>NUCLEOTIDE SEQUENCE [LARGE SCALE GENOMIC DNA]</scope>
    <source>
        <strain evidence="4 5">AHT 1</strain>
    </source>
</reference>
<dbReference type="Gene3D" id="3.30.360.10">
    <property type="entry name" value="Dihydrodipicolinate Reductase, domain 2"/>
    <property type="match status" value="1"/>
</dbReference>
<dbReference type="Pfam" id="PF01408">
    <property type="entry name" value="GFO_IDH_MocA"/>
    <property type="match status" value="1"/>
</dbReference>
<sequence>MKQLKVGIIGTGMAFERLHYPAFQELSHRYQISALCDIDKNKAQQWAKRLNLQDRDVYTDYLQMIETHELDLVDILVPIELNFTITEAVARKWAKKQKGIICEKPLAPNLSQAKQARTLARDAQIPIMIAEHYRYNEEVNLIRDFVHGKKIGDVSHFIYNRFMDFPQEMVKNEFPAREWRQHPEYPGGAITDAAVHEIAGLQHIFGAVTKVHALGRPQQAEFSPYSVIQANLQFSAGVTGQFTFYCAGQEAQRPLTGLRIYGALGMIYLEERDAGTINVAYNDGGAEQIPYEVQKGFYNELLNFHNALTGSEEISVTPEIEYGDLKVIMSILRSIEEERVVSIDDNIPESQMPTDPYYQNPPNIIH</sequence>
<proteinExistence type="predicted"/>
<feature type="domain" description="GFO/IDH/MocA-like oxidoreductase" evidence="3">
    <location>
        <begin position="142"/>
        <end position="267"/>
    </location>
</feature>
<dbReference type="SUPFAM" id="SSF55347">
    <property type="entry name" value="Glyceraldehyde-3-phosphate dehydrogenase-like, C-terminal domain"/>
    <property type="match status" value="1"/>
</dbReference>
<evidence type="ECO:0000313" key="4">
    <source>
        <dbReference type="EMBL" id="EEG76812.1"/>
    </source>
</evidence>
<dbReference type="Pfam" id="PF22725">
    <property type="entry name" value="GFO_IDH_MocA_C3"/>
    <property type="match status" value="1"/>
</dbReference>
<dbReference type="InterPro" id="IPR055170">
    <property type="entry name" value="GFO_IDH_MocA-like_dom"/>
</dbReference>
<evidence type="ECO:0000313" key="5">
    <source>
        <dbReference type="Proteomes" id="UP000006443"/>
    </source>
</evidence>
<dbReference type="InterPro" id="IPR036291">
    <property type="entry name" value="NAD(P)-bd_dom_sf"/>
</dbReference>
<dbReference type="STRING" id="555088.DealDRAFT_2260"/>
<evidence type="ECO:0000256" key="1">
    <source>
        <dbReference type="SAM" id="MobiDB-lite"/>
    </source>
</evidence>
<feature type="domain" description="Gfo/Idh/MocA-like oxidoreductase N-terminal" evidence="2">
    <location>
        <begin position="4"/>
        <end position="127"/>
    </location>
</feature>
<dbReference type="InterPro" id="IPR000683">
    <property type="entry name" value="Gfo/Idh/MocA-like_OxRdtase_N"/>
</dbReference>
<dbReference type="GO" id="GO:0000166">
    <property type="term" value="F:nucleotide binding"/>
    <property type="evidence" value="ECO:0007669"/>
    <property type="project" value="InterPro"/>
</dbReference>
<keyword evidence="5" id="KW-1185">Reference proteome</keyword>
<name>C0GIF1_DETAL</name>
<dbReference type="Gene3D" id="3.40.50.720">
    <property type="entry name" value="NAD(P)-binding Rossmann-like Domain"/>
    <property type="match status" value="1"/>
</dbReference>
<accession>C0GIF1</accession>
<evidence type="ECO:0000259" key="3">
    <source>
        <dbReference type="Pfam" id="PF22725"/>
    </source>
</evidence>
<dbReference type="SUPFAM" id="SSF51735">
    <property type="entry name" value="NAD(P)-binding Rossmann-fold domains"/>
    <property type="match status" value="1"/>
</dbReference>
<evidence type="ECO:0000259" key="2">
    <source>
        <dbReference type="Pfam" id="PF01408"/>
    </source>
</evidence>